<keyword evidence="1" id="KW-0732">Signal</keyword>
<reference evidence="2 3" key="1">
    <citation type="submission" date="2021-01" db="EMBL/GenBank/DDBJ databases">
        <title>Whole genome shotgun sequence of Microbispora corallina NBRC 16416.</title>
        <authorList>
            <person name="Komaki H."/>
            <person name="Tamura T."/>
        </authorList>
    </citation>
    <scope>NUCLEOTIDE SEQUENCE [LARGE SCALE GENOMIC DNA]</scope>
    <source>
        <strain evidence="2 3">NBRC 16416</strain>
    </source>
</reference>
<protein>
    <recommendedName>
        <fullName evidence="4">SH3b domain-containing protein</fullName>
    </recommendedName>
</protein>
<accession>A0ABQ4FT29</accession>
<comment type="caution">
    <text evidence="2">The sequence shown here is derived from an EMBL/GenBank/DDBJ whole genome shotgun (WGS) entry which is preliminary data.</text>
</comment>
<name>A0ABQ4FT29_9ACTN</name>
<evidence type="ECO:0000256" key="1">
    <source>
        <dbReference type="SAM" id="SignalP"/>
    </source>
</evidence>
<feature type="signal peptide" evidence="1">
    <location>
        <begin position="1"/>
        <end position="27"/>
    </location>
</feature>
<organism evidence="2 3">
    <name type="scientific">Microbispora corallina</name>
    <dbReference type="NCBI Taxonomy" id="83302"/>
    <lineage>
        <taxon>Bacteria</taxon>
        <taxon>Bacillati</taxon>
        <taxon>Actinomycetota</taxon>
        <taxon>Actinomycetes</taxon>
        <taxon>Streptosporangiales</taxon>
        <taxon>Streptosporangiaceae</taxon>
        <taxon>Microbispora</taxon>
    </lineage>
</organism>
<dbReference type="RefSeq" id="WP_204055656.1">
    <property type="nucleotide sequence ID" value="NZ_BAAAGP010000003.1"/>
</dbReference>
<dbReference type="Proteomes" id="UP000603904">
    <property type="component" value="Unassembled WGS sequence"/>
</dbReference>
<evidence type="ECO:0008006" key="4">
    <source>
        <dbReference type="Google" id="ProtNLM"/>
    </source>
</evidence>
<proteinExistence type="predicted"/>
<keyword evidence="3" id="KW-1185">Reference proteome</keyword>
<evidence type="ECO:0000313" key="3">
    <source>
        <dbReference type="Proteomes" id="UP000603904"/>
    </source>
</evidence>
<feature type="chain" id="PRO_5045945450" description="SH3b domain-containing protein" evidence="1">
    <location>
        <begin position="28"/>
        <end position="223"/>
    </location>
</feature>
<dbReference type="EMBL" id="BOOC01000003">
    <property type="protein sequence ID" value="GIH37949.1"/>
    <property type="molecule type" value="Genomic_DNA"/>
</dbReference>
<sequence>MRRVFAVQAPVTVALAAVLCLPVAADAAARGAGADRTAHAGTAAAARTKLFVVYGARGACTVHFNYPRPGVVANGTFTIPAGRHLIWRYNVDSDWALVSDPSRADRTFPWWGFTRRDCIGRSVKQKGYPAGVPVPRRIQEGRSNVSPTGWRAVGFALPAAPIVERRRKVTRNATLRDEANFVIGNVPAGWHVHLTRTSRSNGHWVYVFVPNAQRWGYMERTAL</sequence>
<gene>
    <name evidence="2" type="ORF">Mco01_09490</name>
</gene>
<evidence type="ECO:0000313" key="2">
    <source>
        <dbReference type="EMBL" id="GIH37949.1"/>
    </source>
</evidence>